<dbReference type="GO" id="GO:0031297">
    <property type="term" value="P:replication fork processing"/>
    <property type="evidence" value="ECO:0007669"/>
    <property type="project" value="TreeGrafter"/>
</dbReference>
<dbReference type="Pfam" id="PF21292">
    <property type="entry name" value="EME1-MUS81_C"/>
    <property type="match status" value="1"/>
</dbReference>
<evidence type="ECO:0000256" key="13">
    <source>
        <dbReference type="SAM" id="MobiDB-lite"/>
    </source>
</evidence>
<protein>
    <recommendedName>
        <fullName evidence="16">ERCC4 domain-containing protein</fullName>
    </recommendedName>
</protein>
<keyword evidence="3" id="KW-0540">Nuclease</keyword>
<evidence type="ECO:0000313" key="14">
    <source>
        <dbReference type="EMBL" id="KAG2377853.1"/>
    </source>
</evidence>
<feature type="region of interest" description="Disordered" evidence="13">
    <location>
        <begin position="144"/>
        <end position="170"/>
    </location>
</feature>
<feature type="compositionally biased region" description="Basic and acidic residues" evidence="13">
    <location>
        <begin position="155"/>
        <end position="164"/>
    </location>
</feature>
<feature type="region of interest" description="Disordered" evidence="13">
    <location>
        <begin position="569"/>
        <end position="634"/>
    </location>
</feature>
<dbReference type="GeneID" id="68101392"/>
<accession>A0AA88GFZ6</accession>
<keyword evidence="12" id="KW-0469">Meiosis</keyword>
<gene>
    <name evidence="14" type="ORF">C9374_008938</name>
</gene>
<dbReference type="GO" id="GO:0008821">
    <property type="term" value="F:crossover junction DNA endonuclease activity"/>
    <property type="evidence" value="ECO:0007669"/>
    <property type="project" value="TreeGrafter"/>
</dbReference>
<evidence type="ECO:0000256" key="11">
    <source>
        <dbReference type="ARBA" id="ARBA00023242"/>
    </source>
</evidence>
<dbReference type="GO" id="GO:0006302">
    <property type="term" value="P:double-strand break repair"/>
    <property type="evidence" value="ECO:0007669"/>
    <property type="project" value="TreeGrafter"/>
</dbReference>
<evidence type="ECO:0000256" key="4">
    <source>
        <dbReference type="ARBA" id="ARBA00022723"/>
    </source>
</evidence>
<feature type="region of interest" description="Disordered" evidence="13">
    <location>
        <begin position="401"/>
        <end position="426"/>
    </location>
</feature>
<feature type="compositionally biased region" description="Basic residues" evidence="13">
    <location>
        <begin position="593"/>
        <end position="604"/>
    </location>
</feature>
<comment type="cofactor">
    <cofactor evidence="1">
        <name>Mg(2+)</name>
        <dbReference type="ChEBI" id="CHEBI:18420"/>
    </cofactor>
</comment>
<comment type="subcellular location">
    <subcellularLocation>
        <location evidence="2">Nucleus</location>
    </subcellularLocation>
</comment>
<dbReference type="GO" id="GO:0000712">
    <property type="term" value="P:resolution of meiotic recombination intermediates"/>
    <property type="evidence" value="ECO:0007669"/>
    <property type="project" value="TreeGrafter"/>
</dbReference>
<dbReference type="RefSeq" id="XP_044545115.1">
    <property type="nucleotide sequence ID" value="XM_044699069.1"/>
</dbReference>
<evidence type="ECO:0000256" key="6">
    <source>
        <dbReference type="ARBA" id="ARBA00022763"/>
    </source>
</evidence>
<keyword evidence="10" id="KW-0234">DNA repair</keyword>
<evidence type="ECO:0000256" key="5">
    <source>
        <dbReference type="ARBA" id="ARBA00022759"/>
    </source>
</evidence>
<dbReference type="InterPro" id="IPR033310">
    <property type="entry name" value="Mms4/EME1/EME2"/>
</dbReference>
<evidence type="ECO:0000256" key="10">
    <source>
        <dbReference type="ARBA" id="ARBA00023204"/>
    </source>
</evidence>
<dbReference type="GO" id="GO:0048476">
    <property type="term" value="C:Holliday junction resolvase complex"/>
    <property type="evidence" value="ECO:0007669"/>
    <property type="project" value="InterPro"/>
</dbReference>
<name>A0AA88GFZ6_NAELO</name>
<evidence type="ECO:0000313" key="15">
    <source>
        <dbReference type="Proteomes" id="UP000816034"/>
    </source>
</evidence>
<evidence type="ECO:0000256" key="8">
    <source>
        <dbReference type="ARBA" id="ARBA00022842"/>
    </source>
</evidence>
<evidence type="ECO:0000256" key="1">
    <source>
        <dbReference type="ARBA" id="ARBA00001946"/>
    </source>
</evidence>
<keyword evidence="8" id="KW-0460">Magnesium</keyword>
<dbReference type="Gene3D" id="1.10.150.670">
    <property type="entry name" value="Crossover junction endonuclease EME1, DNA-binding domain"/>
    <property type="match status" value="1"/>
</dbReference>
<dbReference type="GO" id="GO:0046872">
    <property type="term" value="F:metal ion binding"/>
    <property type="evidence" value="ECO:0007669"/>
    <property type="project" value="UniProtKB-KW"/>
</dbReference>
<sequence>MNECICLSSDDEDEAIQESPQVVFVKSSSRAFTSSTASNFSNTSDQNLTQPRPIIENHLSQEDVCMILSDDEETMAYTSPPKKDEANEIANNANDEPGFSNTLSSPPIFFTKSSITSSIPPFLMMNNNLLSDDEEEEEYQYKLPSPPISMTENQPIRESERSLSQHEYSQTFSNHTILTSQSMEYSDSQNSSQYYESQSQSFGSCSQLSFSASRKGTFKKIAIGKFAASEIVTMFDENLQSSVGGEDIISDFTQYIARSDTSLVNITKLPIAHSIQWKRRLALDYVLFVFQKQKRDPGNSIRYDSSNMENQTVEFFIPSIAIRMTGSSFLKIYTASKESNTNVLHKYLTDVIHRLDCEEGKILMQEHIYPHLNGAKFKIILIIEGLNECIKKYENEQYQNSLQSSKKKKKPNNSLPQEQPKRRSFQKEDIEKFKLKTLFTLERVQIVETKNLTHTASILKGVTNRFQIAPYKKITSAVDFIQKPSGGLNSIDSWTMQLIQIPKISEKAAKAIAQQYPSYSSLMKAYKKCKSETEKRLLISSIKNGEKRLGDSVSRALYNFYCMDNEDNEGTEHNISEESNSQRGGDTQELQKKKTQQPRKKKKTTSTTSSSTEHSRSSDRPRDESESILFEELL</sequence>
<evidence type="ECO:0000256" key="7">
    <source>
        <dbReference type="ARBA" id="ARBA00022801"/>
    </source>
</evidence>
<dbReference type="GO" id="GO:0005634">
    <property type="term" value="C:nucleus"/>
    <property type="evidence" value="ECO:0007669"/>
    <property type="project" value="UniProtKB-SubCell"/>
</dbReference>
<keyword evidence="5" id="KW-0255">Endonuclease</keyword>
<feature type="compositionally biased region" description="Basic and acidic residues" evidence="13">
    <location>
        <begin position="613"/>
        <end position="625"/>
    </location>
</feature>
<keyword evidence="11" id="KW-0539">Nucleus</keyword>
<comment type="caution">
    <text evidence="14">The sequence shown here is derived from an EMBL/GenBank/DDBJ whole genome shotgun (WGS) entry which is preliminary data.</text>
</comment>
<dbReference type="EMBL" id="PYSW02000036">
    <property type="protein sequence ID" value="KAG2377853.1"/>
    <property type="molecule type" value="Genomic_DNA"/>
</dbReference>
<dbReference type="InterPro" id="IPR042530">
    <property type="entry name" value="EME1/EME2_C"/>
</dbReference>
<dbReference type="PANTHER" id="PTHR21077:SF5">
    <property type="entry name" value="CROSSOVER JUNCTION ENDONUCLEASE MMS4"/>
    <property type="match status" value="1"/>
</dbReference>
<keyword evidence="15" id="KW-1185">Reference proteome</keyword>
<dbReference type="Proteomes" id="UP000816034">
    <property type="component" value="Unassembled WGS sequence"/>
</dbReference>
<organism evidence="14 15">
    <name type="scientific">Naegleria lovaniensis</name>
    <name type="common">Amoeba</name>
    <dbReference type="NCBI Taxonomy" id="51637"/>
    <lineage>
        <taxon>Eukaryota</taxon>
        <taxon>Discoba</taxon>
        <taxon>Heterolobosea</taxon>
        <taxon>Tetramitia</taxon>
        <taxon>Eutetramitia</taxon>
        <taxon>Vahlkampfiidae</taxon>
        <taxon>Naegleria</taxon>
    </lineage>
</organism>
<dbReference type="PANTHER" id="PTHR21077">
    <property type="entry name" value="EME1 PROTEIN"/>
    <property type="match status" value="1"/>
</dbReference>
<dbReference type="GO" id="GO:0031573">
    <property type="term" value="P:mitotic intra-S DNA damage checkpoint signaling"/>
    <property type="evidence" value="ECO:0007669"/>
    <property type="project" value="TreeGrafter"/>
</dbReference>
<evidence type="ECO:0000256" key="3">
    <source>
        <dbReference type="ARBA" id="ARBA00022722"/>
    </source>
</evidence>
<evidence type="ECO:0000256" key="2">
    <source>
        <dbReference type="ARBA" id="ARBA00004123"/>
    </source>
</evidence>
<evidence type="ECO:0000256" key="12">
    <source>
        <dbReference type="ARBA" id="ARBA00023254"/>
    </source>
</evidence>
<reference evidence="14 15" key="1">
    <citation type="journal article" date="2018" name="BMC Genomics">
        <title>The genome of Naegleria lovaniensis, the basis for a comparative approach to unravel pathogenicity factors of the human pathogenic amoeba N. fowleri.</title>
        <authorList>
            <person name="Liechti N."/>
            <person name="Schurch N."/>
            <person name="Bruggmann R."/>
            <person name="Wittwer M."/>
        </authorList>
    </citation>
    <scope>NUCLEOTIDE SEQUENCE [LARGE SCALE GENOMIC DNA]</scope>
    <source>
        <strain evidence="14 15">ATCC 30569</strain>
    </source>
</reference>
<proteinExistence type="predicted"/>
<dbReference type="AlphaFoldDB" id="A0AA88GFZ6"/>
<keyword evidence="7" id="KW-0378">Hydrolase</keyword>
<keyword evidence="4" id="KW-0479">Metal-binding</keyword>
<evidence type="ECO:0000256" key="9">
    <source>
        <dbReference type="ARBA" id="ARBA00023172"/>
    </source>
</evidence>
<keyword evidence="9" id="KW-0233">DNA recombination</keyword>
<evidence type="ECO:0008006" key="16">
    <source>
        <dbReference type="Google" id="ProtNLM"/>
    </source>
</evidence>
<keyword evidence="6" id="KW-0227">DNA damage</keyword>